<accession>A0A183HW64</accession>
<dbReference type="WBParaSite" id="OFLC_0001172601-mRNA-1">
    <property type="protein sequence ID" value="OFLC_0001172601-mRNA-1"/>
    <property type="gene ID" value="OFLC_0001172601"/>
</dbReference>
<feature type="region of interest" description="Disordered" evidence="1">
    <location>
        <begin position="72"/>
        <end position="110"/>
    </location>
</feature>
<evidence type="ECO:0000313" key="4">
    <source>
        <dbReference type="WBParaSite" id="OFLC_0001172601-mRNA-1"/>
    </source>
</evidence>
<reference evidence="4" key="1">
    <citation type="submission" date="2016-06" db="UniProtKB">
        <authorList>
            <consortium name="WormBaseParasite"/>
        </authorList>
    </citation>
    <scope>IDENTIFICATION</scope>
</reference>
<dbReference type="STRING" id="387005.A0A183HW64"/>
<evidence type="ECO:0000256" key="1">
    <source>
        <dbReference type="SAM" id="MobiDB-lite"/>
    </source>
</evidence>
<protein>
    <submittedName>
        <fullName evidence="2 4">Uncharacterized protein</fullName>
    </submittedName>
</protein>
<reference evidence="2 3" key="2">
    <citation type="submission" date="2018-11" db="EMBL/GenBank/DDBJ databases">
        <authorList>
            <consortium name="Pathogen Informatics"/>
        </authorList>
    </citation>
    <scope>NUCLEOTIDE SEQUENCE [LARGE SCALE GENOMIC DNA]</scope>
</reference>
<name>A0A183HW64_9BILA</name>
<evidence type="ECO:0000313" key="2">
    <source>
        <dbReference type="EMBL" id="VDO78706.1"/>
    </source>
</evidence>
<evidence type="ECO:0000313" key="3">
    <source>
        <dbReference type="Proteomes" id="UP000267606"/>
    </source>
</evidence>
<feature type="compositionally biased region" description="Basic and acidic residues" evidence="1">
    <location>
        <begin position="79"/>
        <end position="101"/>
    </location>
</feature>
<sequence>MLETAQITVSNDIQSNYARRMMCNNREIDFDEFASRSKNDWQNATYGNGEETHRWLNTVGCTGQEPQQCASEFSQNGCTRDRDEELGRRQNIEREAAIERSRQKRRMASQKKFASSPLVVLGLKKLTEASTLT</sequence>
<gene>
    <name evidence="2" type="ORF">OFLC_LOCUS11728</name>
</gene>
<organism evidence="4">
    <name type="scientific">Onchocerca flexuosa</name>
    <dbReference type="NCBI Taxonomy" id="387005"/>
    <lineage>
        <taxon>Eukaryota</taxon>
        <taxon>Metazoa</taxon>
        <taxon>Ecdysozoa</taxon>
        <taxon>Nematoda</taxon>
        <taxon>Chromadorea</taxon>
        <taxon>Rhabditida</taxon>
        <taxon>Spirurina</taxon>
        <taxon>Spiruromorpha</taxon>
        <taxon>Filarioidea</taxon>
        <taxon>Onchocercidae</taxon>
        <taxon>Onchocerca</taxon>
    </lineage>
</organism>
<dbReference type="AlphaFoldDB" id="A0A183HW64"/>
<keyword evidence="3" id="KW-1185">Reference proteome</keyword>
<dbReference type="EMBL" id="UZAJ01017334">
    <property type="protein sequence ID" value="VDO78706.1"/>
    <property type="molecule type" value="Genomic_DNA"/>
</dbReference>
<dbReference type="Proteomes" id="UP000267606">
    <property type="component" value="Unassembled WGS sequence"/>
</dbReference>
<proteinExistence type="predicted"/>